<keyword evidence="1" id="KW-0812">Transmembrane</keyword>
<proteinExistence type="predicted"/>
<dbReference type="EMBL" id="SLWN01000025">
    <property type="protein sequence ID" value="TCO13873.1"/>
    <property type="molecule type" value="Genomic_DNA"/>
</dbReference>
<dbReference type="Proteomes" id="UP000294508">
    <property type="component" value="Unassembled WGS sequence"/>
</dbReference>
<evidence type="ECO:0000313" key="2">
    <source>
        <dbReference type="EMBL" id="TCO13873.1"/>
    </source>
</evidence>
<keyword evidence="3" id="KW-1185">Reference proteome</keyword>
<keyword evidence="1" id="KW-0472">Membrane</keyword>
<evidence type="ECO:0000313" key="3">
    <source>
        <dbReference type="Proteomes" id="UP000294508"/>
    </source>
</evidence>
<keyword evidence="1" id="KW-1133">Transmembrane helix</keyword>
<gene>
    <name evidence="2" type="ORF">EV652_12533</name>
</gene>
<feature type="transmembrane region" description="Helical" evidence="1">
    <location>
        <begin position="21"/>
        <end position="41"/>
    </location>
</feature>
<organism evidence="2 3">
    <name type="scientific">Kribbella steppae</name>
    <dbReference type="NCBI Taxonomy" id="2512223"/>
    <lineage>
        <taxon>Bacteria</taxon>
        <taxon>Bacillati</taxon>
        <taxon>Actinomycetota</taxon>
        <taxon>Actinomycetes</taxon>
        <taxon>Propionibacteriales</taxon>
        <taxon>Kribbellaceae</taxon>
        <taxon>Kribbella</taxon>
    </lineage>
</organism>
<accession>A0A4R2GTN0</accession>
<name>A0A4R2GTN0_9ACTN</name>
<dbReference type="AlphaFoldDB" id="A0A4R2GTN0"/>
<sequence>MVTTVHRSGRVDAAMRTRSRSVLGLWVLMGADLAAVVWMYTFGSWLDHSSRLTATATLGGHHLVVLALAATGFALLATIALVSEGFTRWSPRLVLAKNAACVVSVMALAGLFAFILTALLSRVLFGRLRP</sequence>
<feature type="transmembrane region" description="Helical" evidence="1">
    <location>
        <begin position="94"/>
        <end position="120"/>
    </location>
</feature>
<feature type="transmembrane region" description="Helical" evidence="1">
    <location>
        <begin position="61"/>
        <end position="82"/>
    </location>
</feature>
<evidence type="ECO:0000256" key="1">
    <source>
        <dbReference type="SAM" id="Phobius"/>
    </source>
</evidence>
<reference evidence="2 3" key="1">
    <citation type="journal article" date="2015" name="Stand. Genomic Sci.">
        <title>Genomic Encyclopedia of Bacterial and Archaeal Type Strains, Phase III: the genomes of soil and plant-associated and newly described type strains.</title>
        <authorList>
            <person name="Whitman W.B."/>
            <person name="Woyke T."/>
            <person name="Klenk H.P."/>
            <person name="Zhou Y."/>
            <person name="Lilburn T.G."/>
            <person name="Beck B.J."/>
            <person name="De Vos P."/>
            <person name="Vandamme P."/>
            <person name="Eisen J.A."/>
            <person name="Garrity G."/>
            <person name="Hugenholtz P."/>
            <person name="Kyrpides N.C."/>
        </authorList>
    </citation>
    <scope>NUCLEOTIDE SEQUENCE [LARGE SCALE GENOMIC DNA]</scope>
    <source>
        <strain evidence="2 3">VKM Ac-2572</strain>
    </source>
</reference>
<protein>
    <submittedName>
        <fullName evidence="2">Uncharacterized protein</fullName>
    </submittedName>
</protein>
<comment type="caution">
    <text evidence="2">The sequence shown here is derived from an EMBL/GenBank/DDBJ whole genome shotgun (WGS) entry which is preliminary data.</text>
</comment>